<dbReference type="PROSITE" id="PS00018">
    <property type="entry name" value="EF_HAND_1"/>
    <property type="match status" value="1"/>
</dbReference>
<dbReference type="InterPro" id="IPR018247">
    <property type="entry name" value="EF_Hand_1_Ca_BS"/>
</dbReference>
<dbReference type="SUPFAM" id="SSF47473">
    <property type="entry name" value="EF-hand"/>
    <property type="match status" value="1"/>
</dbReference>
<keyword evidence="5" id="KW-1185">Reference proteome</keyword>
<feature type="compositionally biased region" description="Low complexity" evidence="2">
    <location>
        <begin position="134"/>
        <end position="150"/>
    </location>
</feature>
<dbReference type="InterPro" id="IPR002048">
    <property type="entry name" value="EF_hand_dom"/>
</dbReference>
<protein>
    <recommendedName>
        <fullName evidence="3">EF-hand domain-containing protein</fullName>
    </recommendedName>
</protein>
<comment type="caution">
    <text evidence="4">The sequence shown here is derived from an EMBL/GenBank/DDBJ whole genome shotgun (WGS) entry which is preliminary data.</text>
</comment>
<evidence type="ECO:0000313" key="5">
    <source>
        <dbReference type="Proteomes" id="UP001189429"/>
    </source>
</evidence>
<dbReference type="Gene3D" id="1.10.238.10">
    <property type="entry name" value="EF-hand"/>
    <property type="match status" value="1"/>
</dbReference>
<dbReference type="PROSITE" id="PS50222">
    <property type="entry name" value="EF_HAND_2"/>
    <property type="match status" value="1"/>
</dbReference>
<accession>A0ABN9UDH9</accession>
<feature type="domain" description="EF-hand" evidence="3">
    <location>
        <begin position="289"/>
        <end position="324"/>
    </location>
</feature>
<gene>
    <name evidence="4" type="ORF">PCOR1329_LOCUS46508</name>
</gene>
<feature type="compositionally biased region" description="Basic and acidic residues" evidence="2">
    <location>
        <begin position="122"/>
        <end position="133"/>
    </location>
</feature>
<evidence type="ECO:0000313" key="4">
    <source>
        <dbReference type="EMBL" id="CAK0856028.1"/>
    </source>
</evidence>
<feature type="compositionally biased region" description="Low complexity" evidence="2">
    <location>
        <begin position="20"/>
        <end position="38"/>
    </location>
</feature>
<name>A0ABN9UDH9_9DINO</name>
<feature type="compositionally biased region" description="Polar residues" evidence="2">
    <location>
        <begin position="58"/>
        <end position="76"/>
    </location>
</feature>
<evidence type="ECO:0000259" key="3">
    <source>
        <dbReference type="PROSITE" id="PS50222"/>
    </source>
</evidence>
<evidence type="ECO:0000256" key="1">
    <source>
        <dbReference type="ARBA" id="ARBA00022837"/>
    </source>
</evidence>
<evidence type="ECO:0000256" key="2">
    <source>
        <dbReference type="SAM" id="MobiDB-lite"/>
    </source>
</evidence>
<reference evidence="4" key="1">
    <citation type="submission" date="2023-10" db="EMBL/GenBank/DDBJ databases">
        <authorList>
            <person name="Chen Y."/>
            <person name="Shah S."/>
            <person name="Dougan E. K."/>
            <person name="Thang M."/>
            <person name="Chan C."/>
        </authorList>
    </citation>
    <scope>NUCLEOTIDE SEQUENCE [LARGE SCALE GENOMIC DNA]</scope>
</reference>
<sequence length="370" mass="39730">MSSSRLDPILRSPVNRESSRLLSRSTSSGSLMSHPSLSRRACSNPRPVKAEPGAQVCATPSTAPGSPVSTRAGSKSSGRDSPASSRPVSRLSVAGSCGAPVAVVDVSRSRRGGHRPPSGAPAREDLELARSDRGSGPAPTGSSRPAGSAAAAVRSHCRDVAEACRLAKTMQVPLAEMQRAYAAFRDHAEPLAPGADLLRDGRLGQEQFARLMQSQFNLDSDVSAERQVQRMASSVKKVCKAVCVHGDRGLSFCEFLECTRILCFDKRHSLAEEERGLRRMALKYGLDPVEIDRYKKEFDELDVDRSGRIDSQEMESLLSFIGLADTYKPVLGDSIGFEDFLIFSLRYLTPGATGFRQSSGSTGGDARPEA</sequence>
<proteinExistence type="predicted"/>
<organism evidence="4 5">
    <name type="scientific">Prorocentrum cordatum</name>
    <dbReference type="NCBI Taxonomy" id="2364126"/>
    <lineage>
        <taxon>Eukaryota</taxon>
        <taxon>Sar</taxon>
        <taxon>Alveolata</taxon>
        <taxon>Dinophyceae</taxon>
        <taxon>Prorocentrales</taxon>
        <taxon>Prorocentraceae</taxon>
        <taxon>Prorocentrum</taxon>
    </lineage>
</organism>
<dbReference type="Proteomes" id="UP001189429">
    <property type="component" value="Unassembled WGS sequence"/>
</dbReference>
<dbReference type="EMBL" id="CAUYUJ010015594">
    <property type="protein sequence ID" value="CAK0856028.1"/>
    <property type="molecule type" value="Genomic_DNA"/>
</dbReference>
<dbReference type="InterPro" id="IPR011992">
    <property type="entry name" value="EF-hand-dom_pair"/>
</dbReference>
<keyword evidence="1" id="KW-0106">Calcium</keyword>
<feature type="region of interest" description="Disordered" evidence="2">
    <location>
        <begin position="1"/>
        <end position="150"/>
    </location>
</feature>